<accession>A0A8G2EUF2</accession>
<feature type="region of interest" description="Disordered" evidence="1">
    <location>
        <begin position="1"/>
        <end position="28"/>
    </location>
</feature>
<comment type="caution">
    <text evidence="2">The sequence shown here is derived from an EMBL/GenBank/DDBJ whole genome shotgun (WGS) entry which is preliminary data.</text>
</comment>
<evidence type="ECO:0000313" key="3">
    <source>
        <dbReference type="Proteomes" id="UP000198615"/>
    </source>
</evidence>
<organism evidence="2 3">
    <name type="scientific">Thalassobaculum litoreum DSM 18839</name>
    <dbReference type="NCBI Taxonomy" id="1123362"/>
    <lineage>
        <taxon>Bacteria</taxon>
        <taxon>Pseudomonadati</taxon>
        <taxon>Pseudomonadota</taxon>
        <taxon>Alphaproteobacteria</taxon>
        <taxon>Rhodospirillales</taxon>
        <taxon>Thalassobaculaceae</taxon>
        <taxon>Thalassobaculum</taxon>
    </lineage>
</organism>
<dbReference type="Proteomes" id="UP000198615">
    <property type="component" value="Unassembled WGS sequence"/>
</dbReference>
<feature type="compositionally biased region" description="Low complexity" evidence="1">
    <location>
        <begin position="17"/>
        <end position="26"/>
    </location>
</feature>
<sequence length="88" mass="9726">MHPYTAQENEWLSGRNASEASASSASVPPLTKPVAVIDDAVIRMHMRRGERMRAEEVRRCVVGLFRLPIIGLRALGAYLNPPAAKPHH</sequence>
<name>A0A8G2EUF2_9PROT</name>
<evidence type="ECO:0000256" key="1">
    <source>
        <dbReference type="SAM" id="MobiDB-lite"/>
    </source>
</evidence>
<proteinExistence type="predicted"/>
<feature type="compositionally biased region" description="Polar residues" evidence="1">
    <location>
        <begin position="1"/>
        <end position="10"/>
    </location>
</feature>
<gene>
    <name evidence="2" type="ORF">SAMN05660686_00983</name>
</gene>
<dbReference type="EMBL" id="FNBW01000002">
    <property type="protein sequence ID" value="SDF30775.1"/>
    <property type="molecule type" value="Genomic_DNA"/>
</dbReference>
<reference evidence="2 3" key="1">
    <citation type="submission" date="2016-10" db="EMBL/GenBank/DDBJ databases">
        <authorList>
            <person name="Varghese N."/>
            <person name="Submissions S."/>
        </authorList>
    </citation>
    <scope>NUCLEOTIDE SEQUENCE [LARGE SCALE GENOMIC DNA]</scope>
    <source>
        <strain evidence="2 3">DSM 18839</strain>
    </source>
</reference>
<evidence type="ECO:0000313" key="2">
    <source>
        <dbReference type="EMBL" id="SDF30775.1"/>
    </source>
</evidence>
<dbReference type="AlphaFoldDB" id="A0A8G2EUF2"/>
<keyword evidence="3" id="KW-1185">Reference proteome</keyword>
<protein>
    <submittedName>
        <fullName evidence="2">Uncharacterized protein</fullName>
    </submittedName>
</protein>